<dbReference type="SUPFAM" id="SSF55620">
    <property type="entry name" value="Tetrahydrobiopterin biosynthesis enzymes-like"/>
    <property type="match status" value="1"/>
</dbReference>
<name>A0ABT4BTY5_9FIRM</name>
<reference evidence="7 8" key="1">
    <citation type="submission" date="2022-11" db="EMBL/GenBank/DDBJ databases">
        <authorList>
            <person name="Caiyu Z."/>
        </authorList>
    </citation>
    <scope>NUCLEOTIDE SEQUENCE [LARGE SCALE GENOMIC DNA]</scope>
    <source>
        <strain evidence="7 8">YR-4</strain>
    </source>
</reference>
<dbReference type="EC" id="4.1.2.50" evidence="3"/>
<dbReference type="Gene3D" id="3.30.479.10">
    <property type="entry name" value="6-pyruvoyl tetrahydropterin synthase/QueD"/>
    <property type="match status" value="1"/>
</dbReference>
<dbReference type="InterPro" id="IPR038418">
    <property type="entry name" value="6-PTP_synth/QueD_sf"/>
</dbReference>
<evidence type="ECO:0000313" key="8">
    <source>
        <dbReference type="Proteomes" id="UP001082703"/>
    </source>
</evidence>
<dbReference type="EMBL" id="JAPOHA010000008">
    <property type="protein sequence ID" value="MCY1714350.1"/>
    <property type="molecule type" value="Genomic_DNA"/>
</dbReference>
<evidence type="ECO:0000256" key="1">
    <source>
        <dbReference type="ARBA" id="ARBA00005061"/>
    </source>
</evidence>
<sequence>MWNKAYKYTFKLHISHNPSTLSKQSAHSHTIKIILYIQNPSDKFSKYDIIEKIIEDYLGTYEEAYLNETASFQNLDPTIENIGRVFYRDLKTIVFENGFELLKLEISETPTRIFSISEKEIF</sequence>
<proteinExistence type="inferred from homology"/>
<keyword evidence="8" id="KW-1185">Reference proteome</keyword>
<comment type="catalytic activity">
    <reaction evidence="6">
        <text>7,8-dihydroneopterin 3'-triphosphate + H2O = 6-carboxy-5,6,7,8-tetrahydropterin + triphosphate + acetaldehyde + 2 H(+)</text>
        <dbReference type="Rhea" id="RHEA:27966"/>
        <dbReference type="ChEBI" id="CHEBI:15343"/>
        <dbReference type="ChEBI" id="CHEBI:15377"/>
        <dbReference type="ChEBI" id="CHEBI:15378"/>
        <dbReference type="ChEBI" id="CHEBI:18036"/>
        <dbReference type="ChEBI" id="CHEBI:58462"/>
        <dbReference type="ChEBI" id="CHEBI:61032"/>
        <dbReference type="EC" id="4.1.2.50"/>
    </reaction>
</comment>
<organism evidence="7 8">
    <name type="scientific">Caproiciproducens galactitolivorans</name>
    <dbReference type="NCBI Taxonomy" id="642589"/>
    <lineage>
        <taxon>Bacteria</taxon>
        <taxon>Bacillati</taxon>
        <taxon>Bacillota</taxon>
        <taxon>Clostridia</taxon>
        <taxon>Eubacteriales</taxon>
        <taxon>Acutalibacteraceae</taxon>
        <taxon>Caproiciproducens</taxon>
    </lineage>
</organism>
<evidence type="ECO:0000256" key="5">
    <source>
        <dbReference type="ARBA" id="ARBA00031449"/>
    </source>
</evidence>
<comment type="similarity">
    <text evidence="2">Belongs to the PTPS family. QueD subfamily.</text>
</comment>
<evidence type="ECO:0000256" key="3">
    <source>
        <dbReference type="ARBA" id="ARBA00012982"/>
    </source>
</evidence>
<evidence type="ECO:0000313" key="7">
    <source>
        <dbReference type="EMBL" id="MCY1714350.1"/>
    </source>
</evidence>
<dbReference type="RefSeq" id="WP_268058402.1">
    <property type="nucleotide sequence ID" value="NZ_JAPOHA010000008.1"/>
</dbReference>
<accession>A0ABT4BTY5</accession>
<evidence type="ECO:0000256" key="2">
    <source>
        <dbReference type="ARBA" id="ARBA00008900"/>
    </source>
</evidence>
<evidence type="ECO:0000256" key="6">
    <source>
        <dbReference type="ARBA" id="ARBA00048807"/>
    </source>
</evidence>
<dbReference type="Pfam" id="PF01242">
    <property type="entry name" value="PTPS"/>
    <property type="match status" value="1"/>
</dbReference>
<dbReference type="InterPro" id="IPR017543">
    <property type="entry name" value="6-PTP_synth-rel_bac"/>
</dbReference>
<protein>
    <recommendedName>
        <fullName evidence="4">6-carboxy-5,6,7,8-tetrahydropterin synthase</fullName>
        <ecNumber evidence="3">4.1.2.50</ecNumber>
    </recommendedName>
    <alternativeName>
        <fullName evidence="5">Queuosine biosynthesis protein QueD</fullName>
    </alternativeName>
</protein>
<comment type="caution">
    <text evidence="7">The sequence shown here is derived from an EMBL/GenBank/DDBJ whole genome shotgun (WGS) entry which is preliminary data.</text>
</comment>
<gene>
    <name evidence="7" type="ORF">OUY18_08785</name>
</gene>
<evidence type="ECO:0000256" key="4">
    <source>
        <dbReference type="ARBA" id="ARBA00018141"/>
    </source>
</evidence>
<dbReference type="Proteomes" id="UP001082703">
    <property type="component" value="Unassembled WGS sequence"/>
</dbReference>
<comment type="pathway">
    <text evidence="1">Purine metabolism; 7-cyano-7-deazaguanine biosynthesis.</text>
</comment>
<dbReference type="InterPro" id="IPR007115">
    <property type="entry name" value="6-PTP_synth/QueD"/>
</dbReference>
<dbReference type="NCBIfam" id="TIGR03112">
    <property type="entry name" value="6_pyr_pter_rel"/>
    <property type="match status" value="1"/>
</dbReference>